<dbReference type="PANTHER" id="PTHR11910">
    <property type="entry name" value="ATP SYNTHASE DELTA CHAIN"/>
    <property type="match status" value="1"/>
</dbReference>
<dbReference type="GO" id="GO:0005886">
    <property type="term" value="C:plasma membrane"/>
    <property type="evidence" value="ECO:0007669"/>
    <property type="project" value="UniProtKB-SubCell"/>
</dbReference>
<dbReference type="AlphaFoldDB" id="A0A1I6I885"/>
<dbReference type="InterPro" id="IPR026015">
    <property type="entry name" value="ATP_synth_OSCP/delta_N_sf"/>
</dbReference>
<keyword evidence="8" id="KW-1003">Cell membrane</keyword>
<dbReference type="STRING" id="37658.SAMN05661086_00530"/>
<evidence type="ECO:0000313" key="10">
    <source>
        <dbReference type="Proteomes" id="UP000199659"/>
    </source>
</evidence>
<dbReference type="PRINTS" id="PR00125">
    <property type="entry name" value="ATPASEDELTA"/>
</dbReference>
<evidence type="ECO:0000313" key="9">
    <source>
        <dbReference type="EMBL" id="SFR62848.1"/>
    </source>
</evidence>
<sequence>MAKLVSKTYGEAIFDLAVEENVLGQVQEEIQFVKDVLNENAELVSFLNHPKITKEEKVRVVENIFKGKLGDITVGFLVTVVNKERYGQLIEIFEYFEDKVRQFKNIGVVSVTSAIELTEEQKSKLTDRLLKITGFAELEFVYFVEPEIIGGMIIRIGDRIVDSSIRTKIDVMAKDMSKVQLS</sequence>
<accession>A0A1I6I885</accession>
<dbReference type="GO" id="GO:0046933">
    <property type="term" value="F:proton-transporting ATP synthase activity, rotational mechanism"/>
    <property type="evidence" value="ECO:0007669"/>
    <property type="project" value="UniProtKB-UniRule"/>
</dbReference>
<dbReference type="RefSeq" id="WP_092559150.1">
    <property type="nucleotide sequence ID" value="NZ_FOYZ01000002.1"/>
</dbReference>
<evidence type="ECO:0000256" key="7">
    <source>
        <dbReference type="ARBA" id="ARBA00023310"/>
    </source>
</evidence>
<keyword evidence="5 8" id="KW-0472">Membrane</keyword>
<dbReference type="InterPro" id="IPR000711">
    <property type="entry name" value="ATPase_OSCP/dsu"/>
</dbReference>
<organism evidence="9 10">
    <name type="scientific">Anaeromicropila populeti</name>
    <dbReference type="NCBI Taxonomy" id="37658"/>
    <lineage>
        <taxon>Bacteria</taxon>
        <taxon>Bacillati</taxon>
        <taxon>Bacillota</taxon>
        <taxon>Clostridia</taxon>
        <taxon>Lachnospirales</taxon>
        <taxon>Lachnospiraceae</taxon>
        <taxon>Anaeromicropila</taxon>
    </lineage>
</organism>
<evidence type="ECO:0000256" key="6">
    <source>
        <dbReference type="ARBA" id="ARBA00023196"/>
    </source>
</evidence>
<keyword evidence="10" id="KW-1185">Reference proteome</keyword>
<comment type="subcellular location">
    <subcellularLocation>
        <location evidence="8">Cell membrane</location>
        <topology evidence="8">Peripheral membrane protein</topology>
    </subcellularLocation>
    <subcellularLocation>
        <location evidence="1">Membrane</location>
    </subcellularLocation>
</comment>
<dbReference type="HAMAP" id="MF_01416">
    <property type="entry name" value="ATP_synth_delta_bact"/>
    <property type="match status" value="1"/>
</dbReference>
<dbReference type="EMBL" id="FOYZ01000002">
    <property type="protein sequence ID" value="SFR62848.1"/>
    <property type="molecule type" value="Genomic_DNA"/>
</dbReference>
<dbReference type="GO" id="GO:0045259">
    <property type="term" value="C:proton-transporting ATP synthase complex"/>
    <property type="evidence" value="ECO:0007669"/>
    <property type="project" value="UniProtKB-KW"/>
</dbReference>
<evidence type="ECO:0000256" key="2">
    <source>
        <dbReference type="ARBA" id="ARBA00022448"/>
    </source>
</evidence>
<dbReference type="NCBIfam" id="TIGR01145">
    <property type="entry name" value="ATP_synt_delta"/>
    <property type="match status" value="1"/>
</dbReference>
<reference evidence="9 10" key="1">
    <citation type="submission" date="2016-10" db="EMBL/GenBank/DDBJ databases">
        <authorList>
            <person name="de Groot N.N."/>
        </authorList>
    </citation>
    <scope>NUCLEOTIDE SEQUENCE [LARGE SCALE GENOMIC DNA]</scope>
    <source>
        <strain evidence="9 10">743A</strain>
    </source>
</reference>
<keyword evidence="7 8" id="KW-0066">ATP synthesis</keyword>
<dbReference type="Gene3D" id="1.10.520.20">
    <property type="entry name" value="N-terminal domain of the delta subunit of the F1F0-ATP synthase"/>
    <property type="match status" value="1"/>
</dbReference>
<evidence type="ECO:0000256" key="3">
    <source>
        <dbReference type="ARBA" id="ARBA00022781"/>
    </source>
</evidence>
<evidence type="ECO:0000256" key="8">
    <source>
        <dbReference type="HAMAP-Rule" id="MF_01416"/>
    </source>
</evidence>
<evidence type="ECO:0000256" key="5">
    <source>
        <dbReference type="ARBA" id="ARBA00023136"/>
    </source>
</evidence>
<comment type="function">
    <text evidence="8">This protein is part of the stalk that links CF(0) to CF(1). It either transmits conformational changes from CF(0) to CF(1) or is implicated in proton conduction.</text>
</comment>
<comment type="similarity">
    <text evidence="8">Belongs to the ATPase delta chain family.</text>
</comment>
<proteinExistence type="inferred from homology"/>
<keyword evidence="2 8" id="KW-0813">Transport</keyword>
<dbReference type="Pfam" id="PF00213">
    <property type="entry name" value="OSCP"/>
    <property type="match status" value="1"/>
</dbReference>
<name>A0A1I6I885_9FIRM</name>
<comment type="function">
    <text evidence="8">F(1)F(0) ATP synthase produces ATP from ADP in the presence of a proton or sodium gradient. F-type ATPases consist of two structural domains, F(1) containing the extramembraneous catalytic core and F(0) containing the membrane proton channel, linked together by a central stalk and a peripheral stalk. During catalysis, ATP synthesis in the catalytic domain of F(1) is coupled via a rotary mechanism of the central stalk subunits to proton translocation.</text>
</comment>
<dbReference type="OrthoDB" id="9802471at2"/>
<dbReference type="Proteomes" id="UP000199659">
    <property type="component" value="Unassembled WGS sequence"/>
</dbReference>
<evidence type="ECO:0000256" key="1">
    <source>
        <dbReference type="ARBA" id="ARBA00004370"/>
    </source>
</evidence>
<keyword evidence="6 8" id="KW-0139">CF(1)</keyword>
<dbReference type="InterPro" id="IPR020781">
    <property type="entry name" value="ATPase_OSCP/d_CS"/>
</dbReference>
<gene>
    <name evidence="8" type="primary">atpH</name>
    <name evidence="9" type="ORF">SAMN05661086_00530</name>
</gene>
<evidence type="ECO:0000256" key="4">
    <source>
        <dbReference type="ARBA" id="ARBA00023065"/>
    </source>
</evidence>
<dbReference type="SUPFAM" id="SSF47928">
    <property type="entry name" value="N-terminal domain of the delta subunit of the F1F0-ATP synthase"/>
    <property type="match status" value="1"/>
</dbReference>
<dbReference type="PROSITE" id="PS00389">
    <property type="entry name" value="ATPASE_DELTA"/>
    <property type="match status" value="1"/>
</dbReference>
<keyword evidence="3 8" id="KW-0375">Hydrogen ion transport</keyword>
<keyword evidence="4 8" id="KW-0406">Ion transport</keyword>
<protein>
    <recommendedName>
        <fullName evidence="8">ATP synthase subunit delta</fullName>
    </recommendedName>
    <alternativeName>
        <fullName evidence="8">ATP synthase F(1) sector subunit delta</fullName>
    </alternativeName>
    <alternativeName>
        <fullName evidence="8">F-type ATPase subunit delta</fullName>
        <shortName evidence="8">F-ATPase subunit delta</shortName>
    </alternativeName>
</protein>